<feature type="transmembrane region" description="Helical" evidence="1">
    <location>
        <begin position="9"/>
        <end position="28"/>
    </location>
</feature>
<dbReference type="Pfam" id="PF02517">
    <property type="entry name" value="Rce1-like"/>
    <property type="match status" value="1"/>
</dbReference>
<dbReference type="Proteomes" id="UP000009234">
    <property type="component" value="Chromosome"/>
</dbReference>
<evidence type="ECO:0000313" key="3">
    <source>
        <dbReference type="EMBL" id="AEG59613.1"/>
    </source>
</evidence>
<dbReference type="RefSeq" id="WP_013841384.1">
    <property type="nucleotide sequence ID" value="NC_015589.1"/>
</dbReference>
<evidence type="ECO:0000256" key="1">
    <source>
        <dbReference type="SAM" id="Phobius"/>
    </source>
</evidence>
<dbReference type="GO" id="GO:0080120">
    <property type="term" value="P:CAAX-box protein maturation"/>
    <property type="evidence" value="ECO:0007669"/>
    <property type="project" value="UniProtKB-ARBA"/>
</dbReference>
<keyword evidence="1" id="KW-0472">Membrane</keyword>
<gene>
    <name evidence="3" type="ordered locus">Desru_1340</name>
</gene>
<sequence length="228" mass="24013">MSPLKQRAGIWGIGAVLGVLALRALLVYLVGKGLLPLLPGLSPRWVEVMDRAILLGLTLFFTLRLGTLRDLGFRFENLGRQVLYGLAGGVVLFGLAEGTQRALVAFLAADAGTNPLVKAAAGAGTLSALMAPLLIGSLLVPLTEEAYYRGMAYAAFARQWGILPGVLVSALFFALVHFSGVWFLQIAVVGAGLAGLYQLTGSLLPGIIAHGLVNGSRLLMVYWANLSP</sequence>
<proteinExistence type="predicted"/>
<dbReference type="OrthoDB" id="9782250at2"/>
<keyword evidence="1" id="KW-1133">Transmembrane helix</keyword>
<feature type="transmembrane region" description="Helical" evidence="1">
    <location>
        <begin position="161"/>
        <end position="183"/>
    </location>
</feature>
<organism evidence="3 4">
    <name type="scientific">Desulforamulus ruminis (strain ATCC 23193 / DSM 2154 / NCIMB 8452 / DL)</name>
    <name type="common">Desulfotomaculum ruminis</name>
    <dbReference type="NCBI Taxonomy" id="696281"/>
    <lineage>
        <taxon>Bacteria</taxon>
        <taxon>Bacillati</taxon>
        <taxon>Bacillota</taxon>
        <taxon>Clostridia</taxon>
        <taxon>Eubacteriales</taxon>
        <taxon>Peptococcaceae</taxon>
        <taxon>Desulforamulus</taxon>
    </lineage>
</organism>
<keyword evidence="1" id="KW-0812">Transmembrane</keyword>
<dbReference type="AlphaFoldDB" id="F6DPN6"/>
<reference evidence="3 4" key="2">
    <citation type="journal article" date="2012" name="Stand. Genomic Sci.">
        <title>Complete genome sequence of the sulfate-reducing firmicute Desulfotomaculum ruminis type strain (DL(T)).</title>
        <authorList>
            <person name="Spring S."/>
            <person name="Visser M."/>
            <person name="Lu M."/>
            <person name="Copeland A."/>
            <person name="Lapidus A."/>
            <person name="Lucas S."/>
            <person name="Cheng J.F."/>
            <person name="Han C."/>
            <person name="Tapia R."/>
            <person name="Goodwin L.A."/>
            <person name="Pitluck S."/>
            <person name="Ivanova N."/>
            <person name="Land M."/>
            <person name="Hauser L."/>
            <person name="Larimer F."/>
            <person name="Rohde M."/>
            <person name="Goker M."/>
            <person name="Detter J.C."/>
            <person name="Kyrpides N.C."/>
            <person name="Woyke T."/>
            <person name="Schaap P.J."/>
            <person name="Plugge C.M."/>
            <person name="Muyzer G."/>
            <person name="Kuever J."/>
            <person name="Pereira I.A."/>
            <person name="Parshina S.N."/>
            <person name="Bernier-Latmani R."/>
            <person name="Stams A.J."/>
            <person name="Klenk H.P."/>
        </authorList>
    </citation>
    <scope>NUCLEOTIDE SEQUENCE [LARGE SCALE GENOMIC DNA]</scope>
    <source>
        <strain evidence="4">ATCC 23193 / DSM 2154 / NCIB 8452 / DL</strain>
    </source>
</reference>
<feature type="transmembrane region" description="Helical" evidence="1">
    <location>
        <begin position="116"/>
        <end position="140"/>
    </location>
</feature>
<feature type="transmembrane region" description="Helical" evidence="1">
    <location>
        <begin position="78"/>
        <end position="96"/>
    </location>
</feature>
<dbReference type="KEGG" id="dru:Desru_1340"/>
<dbReference type="EMBL" id="CP002780">
    <property type="protein sequence ID" value="AEG59613.1"/>
    <property type="molecule type" value="Genomic_DNA"/>
</dbReference>
<dbReference type="eggNOG" id="COG1266">
    <property type="taxonomic scope" value="Bacteria"/>
</dbReference>
<reference evidence="4" key="1">
    <citation type="submission" date="2011-05" db="EMBL/GenBank/DDBJ databases">
        <title>Complete sequence of Desulfotomaculum ruminis DSM 2154.</title>
        <authorList>
            <person name="Lucas S."/>
            <person name="Copeland A."/>
            <person name="Lapidus A."/>
            <person name="Cheng J.-F."/>
            <person name="Goodwin L."/>
            <person name="Pitluck S."/>
            <person name="Lu M."/>
            <person name="Detter J.C."/>
            <person name="Han C."/>
            <person name="Tapia R."/>
            <person name="Land M."/>
            <person name="Hauser L."/>
            <person name="Kyrpides N."/>
            <person name="Ivanova N."/>
            <person name="Mikhailova N."/>
            <person name="Pagani I."/>
            <person name="Stams A.J.M."/>
            <person name="Plugge C.M."/>
            <person name="Muyzer G."/>
            <person name="Kuever J."/>
            <person name="Parshina S.N."/>
            <person name="Ivanova A.E."/>
            <person name="Nazina T.N."/>
            <person name="Brambilla E."/>
            <person name="Spring S."/>
            <person name="Klenk H.-P."/>
            <person name="Woyke T."/>
        </authorList>
    </citation>
    <scope>NUCLEOTIDE SEQUENCE [LARGE SCALE GENOMIC DNA]</scope>
    <source>
        <strain evidence="4">ATCC 23193 / DSM 2154 / NCIB 8452 / DL</strain>
    </source>
</reference>
<feature type="transmembrane region" description="Helical" evidence="1">
    <location>
        <begin position="203"/>
        <end position="224"/>
    </location>
</feature>
<keyword evidence="4" id="KW-1185">Reference proteome</keyword>
<protein>
    <submittedName>
        <fullName evidence="3">Abortive infection protein</fullName>
    </submittedName>
</protein>
<dbReference type="STRING" id="696281.Desru_1340"/>
<evidence type="ECO:0000259" key="2">
    <source>
        <dbReference type="Pfam" id="PF02517"/>
    </source>
</evidence>
<evidence type="ECO:0000313" key="4">
    <source>
        <dbReference type="Proteomes" id="UP000009234"/>
    </source>
</evidence>
<feature type="domain" description="CAAX prenyl protease 2/Lysostaphin resistance protein A-like" evidence="2">
    <location>
        <begin position="129"/>
        <end position="215"/>
    </location>
</feature>
<feature type="transmembrane region" description="Helical" evidence="1">
    <location>
        <begin position="48"/>
        <end position="66"/>
    </location>
</feature>
<name>F6DPN6_DESRL</name>
<accession>F6DPN6</accession>
<dbReference type="GO" id="GO:0004175">
    <property type="term" value="F:endopeptidase activity"/>
    <property type="evidence" value="ECO:0007669"/>
    <property type="project" value="UniProtKB-ARBA"/>
</dbReference>
<dbReference type="HOGENOM" id="CLU_1213237_0_0_9"/>
<dbReference type="InterPro" id="IPR003675">
    <property type="entry name" value="Rce1/LyrA-like_dom"/>
</dbReference>